<keyword evidence="1" id="KW-0175">Coiled coil</keyword>
<reference evidence="4" key="2">
    <citation type="submission" date="2005-04" db="EMBL/GenBank/DDBJ databases">
        <authorList>
            <person name="Buell C.R."/>
            <person name="Wing R.A."/>
            <person name="McCombie W.A."/>
            <person name="Ouyang S."/>
        </authorList>
    </citation>
    <scope>NUCLEOTIDE SEQUENCE</scope>
</reference>
<reference evidence="4" key="1">
    <citation type="journal article" date="2005" name="BMC Biol.">
        <title>The sequence of rice chromosomes 11 and 12, rich in disease resistance genes and recent gene duplications.</title>
        <authorList>
            <consortium name="The rice chromosomes 11 and 12 sequencing consortia"/>
        </authorList>
    </citation>
    <scope>NUCLEOTIDE SEQUENCE [LARGE SCALE GENOMIC DNA]</scope>
</reference>
<proteinExistence type="predicted"/>
<gene>
    <name evidence="4" type="ordered locus">LOC_Os11g41490</name>
</gene>
<evidence type="ECO:0000259" key="3">
    <source>
        <dbReference type="Pfam" id="PF07197"/>
    </source>
</evidence>
<feature type="coiled-coil region" evidence="1">
    <location>
        <begin position="448"/>
        <end position="523"/>
    </location>
</feature>
<dbReference type="InterPro" id="IPR010811">
    <property type="entry name" value="DUF1409"/>
</dbReference>
<evidence type="ECO:0000256" key="1">
    <source>
        <dbReference type="SAM" id="Coils"/>
    </source>
</evidence>
<dbReference type="AlphaFoldDB" id="Q2R0T4"/>
<accession>Q2R0T4</accession>
<feature type="region of interest" description="Disordered" evidence="2">
    <location>
        <begin position="250"/>
        <end position="269"/>
    </location>
</feature>
<dbReference type="Pfam" id="PF07197">
    <property type="entry name" value="DUF1409"/>
    <property type="match status" value="1"/>
</dbReference>
<feature type="domain" description="DUF1409" evidence="3">
    <location>
        <begin position="408"/>
        <end position="455"/>
    </location>
</feature>
<evidence type="ECO:0000313" key="4">
    <source>
        <dbReference type="EMBL" id="ABA94844.1"/>
    </source>
</evidence>
<name>Q2R0T4_ORYSJ</name>
<evidence type="ECO:0000256" key="2">
    <source>
        <dbReference type="SAM" id="MobiDB-lite"/>
    </source>
</evidence>
<reference evidence="4" key="3">
    <citation type="submission" date="2006-01" db="EMBL/GenBank/DDBJ databases">
        <authorList>
            <person name="Buell R."/>
        </authorList>
    </citation>
    <scope>NUCLEOTIDE SEQUENCE</scope>
</reference>
<protein>
    <recommendedName>
        <fullName evidence="3">DUF1409 domain-containing protein</fullName>
    </recommendedName>
</protein>
<organism evidence="4">
    <name type="scientific">Oryza sativa subsp. japonica</name>
    <name type="common">Rice</name>
    <dbReference type="NCBI Taxonomy" id="39947"/>
    <lineage>
        <taxon>Eukaryota</taxon>
        <taxon>Viridiplantae</taxon>
        <taxon>Streptophyta</taxon>
        <taxon>Embryophyta</taxon>
        <taxon>Tracheophyta</taxon>
        <taxon>Spermatophyta</taxon>
        <taxon>Magnoliopsida</taxon>
        <taxon>Liliopsida</taxon>
        <taxon>Poales</taxon>
        <taxon>Poaceae</taxon>
        <taxon>BOP clade</taxon>
        <taxon>Oryzoideae</taxon>
        <taxon>Oryzeae</taxon>
        <taxon>Oryzinae</taxon>
        <taxon>Oryza</taxon>
        <taxon>Oryza sativa</taxon>
    </lineage>
</organism>
<sequence length="576" mass="64458">MSTSGTPSSALAMEFPEMLNSASAKIAVNSAIGIGGPWWLLQIWLNLHTIKVAKRPALSEADFPSIEPTTDDEGNEITTRRCMSFGEATSTYPGLELSAEPFMNWFSNCYDGFPIDARSWFAYAYFADFELPADFRLDEINSEKFEKLREVFIVAISPCILPVGIHQGRNIQISYELYYPMSAARQMGMGQLPIGRMEETPISSIDFYVPNRYVPRYGSTGILPNGGGLAPSTIGYNAPKIATLLHGQTREPIPSETGKRKRAKPSAVAPSATKKKAIKKHKATATDDLLNIDSEVEKFQDEEEIEEAIDEAAANLSEAIEKTPAANTLYLRELHLLQFIRLISLGQFVLQLPSNMNRANTHHRLKALADMFSFDIRQFMDEQEETSSKAQAPLADDLKTILKDIAHRLESSLDALVVDYGPIRARFGEIQDQIPDITAEAISPVVFLEQYRFKLERERQRIADRRERKELEATIQVNRQSINEEKAKLDGMISGPSSIQVNIDRLKNRKIELLAEFEACNAELALEEHILADLPKAIEEHKSKLKSPIKHLADMSKSMKIIPGNYAADAQAIEEI</sequence>
<dbReference type="EMBL" id="DP000010">
    <property type="protein sequence ID" value="ABA94844.1"/>
    <property type="molecule type" value="Genomic_DNA"/>
</dbReference>